<evidence type="ECO:0000313" key="3">
    <source>
        <dbReference type="Proteomes" id="UP000008711"/>
    </source>
</evidence>
<protein>
    <submittedName>
        <fullName evidence="2">Uncharacterized protein</fullName>
    </submittedName>
</protein>
<evidence type="ECO:0000313" key="2">
    <source>
        <dbReference type="EMBL" id="EDV46467.2"/>
    </source>
</evidence>
<proteinExistence type="predicted"/>
<organism evidence="2 3">
    <name type="scientific">Drosophila erecta</name>
    <name type="common">Fruit fly</name>
    <dbReference type="NCBI Taxonomy" id="7220"/>
    <lineage>
        <taxon>Eukaryota</taxon>
        <taxon>Metazoa</taxon>
        <taxon>Ecdysozoa</taxon>
        <taxon>Arthropoda</taxon>
        <taxon>Hexapoda</taxon>
        <taxon>Insecta</taxon>
        <taxon>Pterygota</taxon>
        <taxon>Neoptera</taxon>
        <taxon>Endopterygota</taxon>
        <taxon>Diptera</taxon>
        <taxon>Brachycera</taxon>
        <taxon>Muscomorpha</taxon>
        <taxon>Ephydroidea</taxon>
        <taxon>Drosophilidae</taxon>
        <taxon>Drosophila</taxon>
        <taxon>Sophophora</taxon>
    </lineage>
</organism>
<feature type="region of interest" description="Disordered" evidence="1">
    <location>
        <begin position="1"/>
        <end position="22"/>
    </location>
</feature>
<name>B3NWC8_DROER</name>
<dbReference type="Proteomes" id="UP000008711">
    <property type="component" value="Unassembled WGS sequence"/>
</dbReference>
<gene>
    <name evidence="2" type="primary">Dere\GG19103</name>
    <name evidence="2" type="synonym">dere_GLEANR_3879</name>
    <name evidence="2" type="synonym">GG19103</name>
    <name evidence="2" type="ORF">Dere_GG19103</name>
</gene>
<dbReference type="eggNOG" id="ENOG502TJ3G">
    <property type="taxonomic scope" value="Eukaryota"/>
</dbReference>
<dbReference type="AlphaFoldDB" id="B3NWC8"/>
<dbReference type="HOGENOM" id="CLU_135828_0_0_1"/>
<sequence length="176" mass="19228">MRFEVQPSKIVTDGRSSKTKNIRSPATIKAASPLKKWPNKMQVLNVKLLIVPVVFAALVRGHAVEKEQTSGHAYGPPIHISSGVLQLAPDTEQPHLLLVPSSYSSPLGNPWPHFYVDTLMASHLPHSVIPSIASIPAIPSIPSIPSVHEPRIVVNDNVDFSQLKLPQHQVVHSHGR</sequence>
<keyword evidence="3" id="KW-1185">Reference proteome</keyword>
<dbReference type="OrthoDB" id="7866957at2759"/>
<reference evidence="2 3" key="2">
    <citation type="journal article" date="2008" name="Bioinformatics">
        <title>Assembly reconciliation.</title>
        <authorList>
            <person name="Zimin A.V."/>
            <person name="Smith D.R."/>
            <person name="Sutton G."/>
            <person name="Yorke J.A."/>
        </authorList>
    </citation>
    <scope>NUCLEOTIDE SEQUENCE [LARGE SCALE GENOMIC DNA]</scope>
    <source>
        <strain evidence="2 3">TSC#14021-0224.01</strain>
    </source>
</reference>
<dbReference type="EMBL" id="CH954180">
    <property type="protein sequence ID" value="EDV46467.2"/>
    <property type="molecule type" value="Genomic_DNA"/>
</dbReference>
<reference evidence="2 3" key="1">
    <citation type="journal article" date="2007" name="Nature">
        <title>Evolution of genes and genomes on the Drosophila phylogeny.</title>
        <authorList>
            <consortium name="Drosophila 12 Genomes Consortium"/>
            <person name="Clark A.G."/>
            <person name="Eisen M.B."/>
            <person name="Smith D.R."/>
            <person name="Bergman C.M."/>
            <person name="Oliver B."/>
            <person name="Markow T.A."/>
            <person name="Kaufman T.C."/>
            <person name="Kellis M."/>
            <person name="Gelbart W."/>
            <person name="Iyer V.N."/>
            <person name="Pollard D.A."/>
            <person name="Sackton T.B."/>
            <person name="Larracuente A.M."/>
            <person name="Singh N.D."/>
            <person name="Abad J.P."/>
            <person name="Abt D.N."/>
            <person name="Adryan B."/>
            <person name="Aguade M."/>
            <person name="Akashi H."/>
            <person name="Anderson W.W."/>
            <person name="Aquadro C.F."/>
            <person name="Ardell D.H."/>
            <person name="Arguello R."/>
            <person name="Artieri C.G."/>
            <person name="Barbash D.A."/>
            <person name="Barker D."/>
            <person name="Barsanti P."/>
            <person name="Batterham P."/>
            <person name="Batzoglou S."/>
            <person name="Begun D."/>
            <person name="Bhutkar A."/>
            <person name="Blanco E."/>
            <person name="Bosak S.A."/>
            <person name="Bradley R.K."/>
            <person name="Brand A.D."/>
            <person name="Brent M.R."/>
            <person name="Brooks A.N."/>
            <person name="Brown R.H."/>
            <person name="Butlin R.K."/>
            <person name="Caggese C."/>
            <person name="Calvi B.R."/>
            <person name="Bernardo de Carvalho A."/>
            <person name="Caspi A."/>
            <person name="Castrezana S."/>
            <person name="Celniker S.E."/>
            <person name="Chang J.L."/>
            <person name="Chapple C."/>
            <person name="Chatterji S."/>
            <person name="Chinwalla A."/>
            <person name="Civetta A."/>
            <person name="Clifton S.W."/>
            <person name="Comeron J.M."/>
            <person name="Costello J.C."/>
            <person name="Coyne J.A."/>
            <person name="Daub J."/>
            <person name="David R.G."/>
            <person name="Delcher A.L."/>
            <person name="Delehaunty K."/>
            <person name="Do C.B."/>
            <person name="Ebling H."/>
            <person name="Edwards K."/>
            <person name="Eickbush T."/>
            <person name="Evans J.D."/>
            <person name="Filipski A."/>
            <person name="Findeiss S."/>
            <person name="Freyhult E."/>
            <person name="Fulton L."/>
            <person name="Fulton R."/>
            <person name="Garcia A.C."/>
            <person name="Gardiner A."/>
            <person name="Garfield D.A."/>
            <person name="Garvin B.E."/>
            <person name="Gibson G."/>
            <person name="Gilbert D."/>
            <person name="Gnerre S."/>
            <person name="Godfrey J."/>
            <person name="Good R."/>
            <person name="Gotea V."/>
            <person name="Gravely B."/>
            <person name="Greenberg A.J."/>
            <person name="Griffiths-Jones S."/>
            <person name="Gross S."/>
            <person name="Guigo R."/>
            <person name="Gustafson E.A."/>
            <person name="Haerty W."/>
            <person name="Hahn M.W."/>
            <person name="Halligan D.L."/>
            <person name="Halpern A.L."/>
            <person name="Halter G.M."/>
            <person name="Han M.V."/>
            <person name="Heger A."/>
            <person name="Hillier L."/>
            <person name="Hinrichs A.S."/>
            <person name="Holmes I."/>
            <person name="Hoskins R.A."/>
            <person name="Hubisz M.J."/>
            <person name="Hultmark D."/>
            <person name="Huntley M.A."/>
            <person name="Jaffe D.B."/>
            <person name="Jagadeeshan S."/>
            <person name="Jeck W.R."/>
            <person name="Johnson J."/>
            <person name="Jones C.D."/>
            <person name="Jordan W.C."/>
            <person name="Karpen G.H."/>
            <person name="Kataoka E."/>
            <person name="Keightley P.D."/>
            <person name="Kheradpour P."/>
            <person name="Kirkness E.F."/>
            <person name="Koerich L.B."/>
            <person name="Kristiansen K."/>
            <person name="Kudrna D."/>
            <person name="Kulathinal R.J."/>
            <person name="Kumar S."/>
            <person name="Kwok R."/>
            <person name="Lander E."/>
            <person name="Langley C.H."/>
            <person name="Lapoint R."/>
            <person name="Lazzaro B.P."/>
            <person name="Lee S.J."/>
            <person name="Levesque L."/>
            <person name="Li R."/>
            <person name="Lin C.F."/>
            <person name="Lin M.F."/>
            <person name="Lindblad-Toh K."/>
            <person name="Llopart A."/>
            <person name="Long M."/>
            <person name="Low L."/>
            <person name="Lozovsky E."/>
            <person name="Lu J."/>
            <person name="Luo M."/>
            <person name="Machado C.A."/>
            <person name="Makalowski W."/>
            <person name="Marzo M."/>
            <person name="Matsuda M."/>
            <person name="Matzkin L."/>
            <person name="McAllister B."/>
            <person name="McBride C.S."/>
            <person name="McKernan B."/>
            <person name="McKernan K."/>
            <person name="Mendez-Lago M."/>
            <person name="Minx P."/>
            <person name="Mollenhauer M.U."/>
            <person name="Montooth K."/>
            <person name="Mount S.M."/>
            <person name="Mu X."/>
            <person name="Myers E."/>
            <person name="Negre B."/>
            <person name="Newfeld S."/>
            <person name="Nielsen R."/>
            <person name="Noor M.A."/>
            <person name="O'Grady P."/>
            <person name="Pachter L."/>
            <person name="Papaceit M."/>
            <person name="Parisi M.J."/>
            <person name="Parisi M."/>
            <person name="Parts L."/>
            <person name="Pedersen J.S."/>
            <person name="Pesole G."/>
            <person name="Phillippy A.M."/>
            <person name="Ponting C.P."/>
            <person name="Pop M."/>
            <person name="Porcelli D."/>
            <person name="Powell J.R."/>
            <person name="Prohaska S."/>
            <person name="Pruitt K."/>
            <person name="Puig M."/>
            <person name="Quesneville H."/>
            <person name="Ram K.R."/>
            <person name="Rand D."/>
            <person name="Rasmussen M.D."/>
            <person name="Reed L.K."/>
            <person name="Reenan R."/>
            <person name="Reily A."/>
            <person name="Remington K.A."/>
            <person name="Rieger T.T."/>
            <person name="Ritchie M.G."/>
            <person name="Robin C."/>
            <person name="Rogers Y.H."/>
            <person name="Rohde C."/>
            <person name="Rozas J."/>
            <person name="Rubenfield M.J."/>
            <person name="Ruiz A."/>
            <person name="Russo S."/>
            <person name="Salzberg S.L."/>
            <person name="Sanchez-Gracia A."/>
            <person name="Saranga D.J."/>
            <person name="Sato H."/>
            <person name="Schaeffer S.W."/>
            <person name="Schatz M.C."/>
            <person name="Schlenke T."/>
            <person name="Schwartz R."/>
            <person name="Segarra C."/>
            <person name="Singh R.S."/>
            <person name="Sirot L."/>
            <person name="Sirota M."/>
            <person name="Sisneros N.B."/>
            <person name="Smith C.D."/>
            <person name="Smith T.F."/>
            <person name="Spieth J."/>
            <person name="Stage D.E."/>
            <person name="Stark A."/>
            <person name="Stephan W."/>
            <person name="Strausberg R.L."/>
            <person name="Strempel S."/>
            <person name="Sturgill D."/>
            <person name="Sutton G."/>
            <person name="Sutton G.G."/>
            <person name="Tao W."/>
            <person name="Teichmann S."/>
            <person name="Tobari Y.N."/>
            <person name="Tomimura Y."/>
            <person name="Tsolas J.M."/>
            <person name="Valente V.L."/>
            <person name="Venter E."/>
            <person name="Venter J.C."/>
            <person name="Vicario S."/>
            <person name="Vieira F.G."/>
            <person name="Vilella A.J."/>
            <person name="Villasante A."/>
            <person name="Walenz B."/>
            <person name="Wang J."/>
            <person name="Wasserman M."/>
            <person name="Watts T."/>
            <person name="Wilson D."/>
            <person name="Wilson R.K."/>
            <person name="Wing R.A."/>
            <person name="Wolfner M.F."/>
            <person name="Wong A."/>
            <person name="Wong G.K."/>
            <person name="Wu C.I."/>
            <person name="Wu G."/>
            <person name="Yamamoto D."/>
            <person name="Yang H.P."/>
            <person name="Yang S.P."/>
            <person name="Yorke J.A."/>
            <person name="Yoshida K."/>
            <person name="Zdobnov E."/>
            <person name="Zhang P."/>
            <person name="Zhang Y."/>
            <person name="Zimin A.V."/>
            <person name="Baldwin J."/>
            <person name="Abdouelleil A."/>
            <person name="Abdulkadir J."/>
            <person name="Abebe A."/>
            <person name="Abera B."/>
            <person name="Abreu J."/>
            <person name="Acer S.C."/>
            <person name="Aftuck L."/>
            <person name="Alexander A."/>
            <person name="An P."/>
            <person name="Anderson E."/>
            <person name="Anderson S."/>
            <person name="Arachi H."/>
            <person name="Azer M."/>
            <person name="Bachantsang P."/>
            <person name="Barry A."/>
            <person name="Bayul T."/>
            <person name="Berlin A."/>
            <person name="Bessette D."/>
            <person name="Bloom T."/>
            <person name="Blye J."/>
            <person name="Boguslavskiy L."/>
            <person name="Bonnet C."/>
            <person name="Boukhgalter B."/>
            <person name="Bourzgui I."/>
            <person name="Brown A."/>
            <person name="Cahill P."/>
            <person name="Channer S."/>
            <person name="Cheshatsang Y."/>
            <person name="Chuda L."/>
            <person name="Citroen M."/>
            <person name="Collymore A."/>
            <person name="Cooke P."/>
            <person name="Costello M."/>
            <person name="D'Aco K."/>
            <person name="Daza R."/>
            <person name="De Haan G."/>
            <person name="DeGray S."/>
            <person name="DeMaso C."/>
            <person name="Dhargay N."/>
            <person name="Dooley K."/>
            <person name="Dooley E."/>
            <person name="Doricent M."/>
            <person name="Dorje P."/>
            <person name="Dorjee K."/>
            <person name="Dupes A."/>
            <person name="Elong R."/>
            <person name="Falk J."/>
            <person name="Farina A."/>
            <person name="Faro S."/>
            <person name="Ferguson D."/>
            <person name="Fisher S."/>
            <person name="Foley C.D."/>
            <person name="Franke A."/>
            <person name="Friedrich D."/>
            <person name="Gadbois L."/>
            <person name="Gearin G."/>
            <person name="Gearin C.R."/>
            <person name="Giannoukos G."/>
            <person name="Goode T."/>
            <person name="Graham J."/>
            <person name="Grandbois E."/>
            <person name="Grewal S."/>
            <person name="Gyaltsen K."/>
            <person name="Hafez N."/>
            <person name="Hagos B."/>
            <person name="Hall J."/>
            <person name="Henson C."/>
            <person name="Hollinger A."/>
            <person name="Honan T."/>
            <person name="Huard M.D."/>
            <person name="Hughes L."/>
            <person name="Hurhula B."/>
            <person name="Husby M.E."/>
            <person name="Kamat A."/>
            <person name="Kanga B."/>
            <person name="Kashin S."/>
            <person name="Khazanovich D."/>
            <person name="Kisner P."/>
            <person name="Lance K."/>
            <person name="Lara M."/>
            <person name="Lee W."/>
            <person name="Lennon N."/>
            <person name="Letendre F."/>
            <person name="LeVine R."/>
            <person name="Lipovsky A."/>
            <person name="Liu X."/>
            <person name="Liu J."/>
            <person name="Liu S."/>
            <person name="Lokyitsang T."/>
            <person name="Lokyitsang Y."/>
            <person name="Lubonja R."/>
            <person name="Lui A."/>
            <person name="MacDonald P."/>
            <person name="Magnisalis V."/>
            <person name="Maru K."/>
            <person name="Matthews C."/>
            <person name="McCusker W."/>
            <person name="McDonough S."/>
            <person name="Mehta T."/>
            <person name="Meldrim J."/>
            <person name="Meneus L."/>
            <person name="Mihai O."/>
            <person name="Mihalev A."/>
            <person name="Mihova T."/>
            <person name="Mittelman R."/>
            <person name="Mlenga V."/>
            <person name="Montmayeur A."/>
            <person name="Mulrain L."/>
            <person name="Navidi A."/>
            <person name="Naylor J."/>
            <person name="Negash T."/>
            <person name="Nguyen T."/>
            <person name="Nguyen N."/>
            <person name="Nicol R."/>
            <person name="Norbu C."/>
            <person name="Norbu N."/>
            <person name="Novod N."/>
            <person name="O'Neill B."/>
            <person name="Osman S."/>
            <person name="Markiewicz E."/>
            <person name="Oyono O.L."/>
            <person name="Patti C."/>
            <person name="Phunkhang P."/>
            <person name="Pierre F."/>
            <person name="Priest M."/>
            <person name="Raghuraman S."/>
            <person name="Rege F."/>
            <person name="Reyes R."/>
            <person name="Rise C."/>
            <person name="Rogov P."/>
            <person name="Ross K."/>
            <person name="Ryan E."/>
            <person name="Settipalli S."/>
            <person name="Shea T."/>
            <person name="Sherpa N."/>
            <person name="Shi L."/>
            <person name="Shih D."/>
            <person name="Sparrow T."/>
            <person name="Spaulding J."/>
            <person name="Stalker J."/>
            <person name="Stange-Thomann N."/>
            <person name="Stavropoulos S."/>
            <person name="Stone C."/>
            <person name="Strader C."/>
            <person name="Tesfaye S."/>
            <person name="Thomson T."/>
            <person name="Thoulutsang Y."/>
            <person name="Thoulutsang D."/>
            <person name="Topham K."/>
            <person name="Topping I."/>
            <person name="Tsamla T."/>
            <person name="Vassiliev H."/>
            <person name="Vo A."/>
            <person name="Wangchuk T."/>
            <person name="Wangdi T."/>
            <person name="Weiand M."/>
            <person name="Wilkinson J."/>
            <person name="Wilson A."/>
            <person name="Yadav S."/>
            <person name="Young G."/>
            <person name="Yu Q."/>
            <person name="Zembek L."/>
            <person name="Zhong D."/>
            <person name="Zimmer A."/>
            <person name="Zwirko Z."/>
            <person name="Jaffe D.B."/>
            <person name="Alvarez P."/>
            <person name="Brockman W."/>
            <person name="Butler J."/>
            <person name="Chin C."/>
            <person name="Gnerre S."/>
            <person name="Grabherr M."/>
            <person name="Kleber M."/>
            <person name="Mauceli E."/>
            <person name="MacCallum I."/>
        </authorList>
    </citation>
    <scope>NUCLEOTIDE SEQUENCE [LARGE SCALE GENOMIC DNA]</scope>
    <source>
        <strain evidence="2 3">TSC#14021-0224.01</strain>
    </source>
</reference>
<dbReference type="KEGG" id="der:6550143"/>
<evidence type="ECO:0000256" key="1">
    <source>
        <dbReference type="SAM" id="MobiDB-lite"/>
    </source>
</evidence>
<accession>B3NWC8</accession>